<dbReference type="Proteomes" id="UP001489004">
    <property type="component" value="Unassembled WGS sequence"/>
</dbReference>
<comment type="caution">
    <text evidence="1">The sequence shown here is derived from an EMBL/GenBank/DDBJ whole genome shotgun (WGS) entry which is preliminary data.</text>
</comment>
<evidence type="ECO:0000313" key="2">
    <source>
        <dbReference type="Proteomes" id="UP001489004"/>
    </source>
</evidence>
<protein>
    <submittedName>
        <fullName evidence="1">Uncharacterized protein</fullName>
    </submittedName>
</protein>
<name>A0AAW1QR66_9CHLO</name>
<dbReference type="AlphaFoldDB" id="A0AAW1QR66"/>
<organism evidence="1 2">
    <name type="scientific">[Myrmecia] bisecta</name>
    <dbReference type="NCBI Taxonomy" id="41462"/>
    <lineage>
        <taxon>Eukaryota</taxon>
        <taxon>Viridiplantae</taxon>
        <taxon>Chlorophyta</taxon>
        <taxon>core chlorophytes</taxon>
        <taxon>Trebouxiophyceae</taxon>
        <taxon>Trebouxiales</taxon>
        <taxon>Trebouxiaceae</taxon>
        <taxon>Myrmecia</taxon>
    </lineage>
</organism>
<gene>
    <name evidence="1" type="ORF">WJX72_006788</name>
</gene>
<proteinExistence type="predicted"/>
<evidence type="ECO:0000313" key="1">
    <source>
        <dbReference type="EMBL" id="KAK9823983.1"/>
    </source>
</evidence>
<dbReference type="EMBL" id="JALJOR010000002">
    <property type="protein sequence ID" value="KAK9823983.1"/>
    <property type="molecule type" value="Genomic_DNA"/>
</dbReference>
<reference evidence="1 2" key="1">
    <citation type="journal article" date="2024" name="Nat. Commun.">
        <title>Phylogenomics reveals the evolutionary origins of lichenization in chlorophyte algae.</title>
        <authorList>
            <person name="Puginier C."/>
            <person name="Libourel C."/>
            <person name="Otte J."/>
            <person name="Skaloud P."/>
            <person name="Haon M."/>
            <person name="Grisel S."/>
            <person name="Petersen M."/>
            <person name="Berrin J.G."/>
            <person name="Delaux P.M."/>
            <person name="Dal Grande F."/>
            <person name="Keller J."/>
        </authorList>
    </citation>
    <scope>NUCLEOTIDE SEQUENCE [LARGE SCALE GENOMIC DNA]</scope>
    <source>
        <strain evidence="1 2">SAG 2043</strain>
    </source>
</reference>
<sequence>MYQLHEPGAPVKKSTGLIILGRNLGDGAVQFYAQYGDTTKAEALKPSLSSPHERRASALFKISKDEQWIATPLPSKSNTAPFTLLACARSCELACPGVPLYLTLILQAAA</sequence>
<keyword evidence="2" id="KW-1185">Reference proteome</keyword>
<accession>A0AAW1QR66</accession>